<comment type="caution">
    <text evidence="4">The sequence shown here is derived from an EMBL/GenBank/DDBJ whole genome shotgun (WGS) entry which is preliminary data.</text>
</comment>
<evidence type="ECO:0000313" key="4">
    <source>
        <dbReference type="EMBL" id="KAB2571140.1"/>
    </source>
</evidence>
<dbReference type="EMBL" id="VCHE01000110">
    <property type="protein sequence ID" value="KAB2571140.1"/>
    <property type="molecule type" value="Genomic_DNA"/>
</dbReference>
<organism evidence="4 5">
    <name type="scientific">Lasiodiplodia theobromae</name>
    <dbReference type="NCBI Taxonomy" id="45133"/>
    <lineage>
        <taxon>Eukaryota</taxon>
        <taxon>Fungi</taxon>
        <taxon>Dikarya</taxon>
        <taxon>Ascomycota</taxon>
        <taxon>Pezizomycotina</taxon>
        <taxon>Dothideomycetes</taxon>
        <taxon>Dothideomycetes incertae sedis</taxon>
        <taxon>Botryosphaeriales</taxon>
        <taxon>Botryosphaeriaceae</taxon>
        <taxon>Lasiodiplodia</taxon>
    </lineage>
</organism>
<feature type="domain" description="Serine hydrolase" evidence="3">
    <location>
        <begin position="5"/>
        <end position="197"/>
    </location>
</feature>
<dbReference type="PANTHER" id="PTHR48070">
    <property type="entry name" value="ESTERASE OVCA2"/>
    <property type="match status" value="1"/>
</dbReference>
<dbReference type="GO" id="GO:0044550">
    <property type="term" value="P:secondary metabolite biosynthetic process"/>
    <property type="evidence" value="ECO:0007669"/>
    <property type="project" value="TreeGrafter"/>
</dbReference>
<dbReference type="AlphaFoldDB" id="A0A5N5D0E9"/>
<sequence length="213" mass="23370">MPSRPLVICLHGSGSSAAIFHAQARRIRSTLASQFDFLFIDAPFESAPGPGILPFFEDAGPYFRWFTNEERSREAEWSAILSTLEAALERCGRATSDVRGVMGFSQGALVASLLLHQAKFHGDPRWSALSYSILLCGGGAESAVSKLLNVPSVHLHGLKDPYLINGRLLLKWYNPANATVITHDGGHHMPTTTDDVKRLADAIVQVNRQTEDW</sequence>
<accession>A0A5N5D0E9</accession>
<name>A0A5N5D0E9_9PEZI</name>
<dbReference type="GO" id="GO:0005737">
    <property type="term" value="C:cytoplasm"/>
    <property type="evidence" value="ECO:0007669"/>
    <property type="project" value="TreeGrafter"/>
</dbReference>
<dbReference type="OrthoDB" id="414698at2759"/>
<proteinExistence type="inferred from homology"/>
<dbReference type="PANTHER" id="PTHR48070:SF3">
    <property type="entry name" value="ESTERASE DBAE-RELATED"/>
    <property type="match status" value="1"/>
</dbReference>
<evidence type="ECO:0000256" key="1">
    <source>
        <dbReference type="ARBA" id="ARBA00005863"/>
    </source>
</evidence>
<dbReference type="Gene3D" id="3.40.50.1820">
    <property type="entry name" value="alpha/beta hydrolase"/>
    <property type="match status" value="1"/>
</dbReference>
<comment type="similarity">
    <text evidence="1">Belongs to the LovG family.</text>
</comment>
<evidence type="ECO:0000259" key="3">
    <source>
        <dbReference type="Pfam" id="PF03959"/>
    </source>
</evidence>
<dbReference type="GO" id="GO:0016787">
    <property type="term" value="F:hydrolase activity"/>
    <property type="evidence" value="ECO:0007669"/>
    <property type="project" value="UniProtKB-KW"/>
</dbReference>
<evidence type="ECO:0000313" key="5">
    <source>
        <dbReference type="Proteomes" id="UP000325902"/>
    </source>
</evidence>
<dbReference type="InterPro" id="IPR050593">
    <property type="entry name" value="LovG"/>
</dbReference>
<dbReference type="SUPFAM" id="SSF53474">
    <property type="entry name" value="alpha/beta-Hydrolases"/>
    <property type="match status" value="1"/>
</dbReference>
<protein>
    <submittedName>
        <fullName evidence="4">Esterase FUS5</fullName>
    </submittedName>
</protein>
<keyword evidence="5" id="KW-1185">Reference proteome</keyword>
<dbReference type="Proteomes" id="UP000325902">
    <property type="component" value="Unassembled WGS sequence"/>
</dbReference>
<dbReference type="GO" id="GO:0005634">
    <property type="term" value="C:nucleus"/>
    <property type="evidence" value="ECO:0007669"/>
    <property type="project" value="TreeGrafter"/>
</dbReference>
<dbReference type="InterPro" id="IPR029058">
    <property type="entry name" value="AB_hydrolase_fold"/>
</dbReference>
<evidence type="ECO:0000256" key="2">
    <source>
        <dbReference type="ARBA" id="ARBA00022801"/>
    </source>
</evidence>
<gene>
    <name evidence="4" type="primary">FUS5_1</name>
    <name evidence="4" type="ORF">DBV05_g10181</name>
</gene>
<dbReference type="Pfam" id="PF03959">
    <property type="entry name" value="FSH1"/>
    <property type="match status" value="1"/>
</dbReference>
<dbReference type="InterPro" id="IPR005645">
    <property type="entry name" value="FSH-like_dom"/>
</dbReference>
<keyword evidence="2" id="KW-0378">Hydrolase</keyword>
<reference evidence="4 5" key="1">
    <citation type="journal article" date="2019" name="Sci. Rep.">
        <title>A multi-omics analysis of the grapevine pathogen Lasiodiplodia theobromae reveals that temperature affects the expression of virulence- and pathogenicity-related genes.</title>
        <authorList>
            <person name="Felix C."/>
            <person name="Meneses R."/>
            <person name="Goncalves M.F.M."/>
            <person name="Tilleman L."/>
            <person name="Duarte A.S."/>
            <person name="Jorrin-Novo J.V."/>
            <person name="Van de Peer Y."/>
            <person name="Deforce D."/>
            <person name="Van Nieuwerburgh F."/>
            <person name="Esteves A.C."/>
            <person name="Alves A."/>
        </authorList>
    </citation>
    <scope>NUCLEOTIDE SEQUENCE [LARGE SCALE GENOMIC DNA]</scope>
    <source>
        <strain evidence="4 5">LA-SOL3</strain>
    </source>
</reference>